<dbReference type="Gene3D" id="3.30.479.30">
    <property type="entry name" value="Band 7 domain"/>
    <property type="match status" value="1"/>
</dbReference>
<keyword evidence="5" id="KW-1185">Reference proteome</keyword>
<feature type="domain" description="Band 7" evidence="3">
    <location>
        <begin position="62"/>
        <end position="261"/>
    </location>
</feature>
<reference evidence="4" key="1">
    <citation type="submission" date="2021-02" db="EMBL/GenBank/DDBJ databases">
        <authorList>
            <person name="Dougan E. K."/>
            <person name="Rhodes N."/>
            <person name="Thang M."/>
            <person name="Chan C."/>
        </authorList>
    </citation>
    <scope>NUCLEOTIDE SEQUENCE</scope>
</reference>
<name>A0A813HXA8_POLGL</name>
<dbReference type="AlphaFoldDB" id="A0A813HXA8"/>
<feature type="non-terminal residue" evidence="4">
    <location>
        <position position="392"/>
    </location>
</feature>
<evidence type="ECO:0000256" key="2">
    <source>
        <dbReference type="SAM" id="MobiDB-lite"/>
    </source>
</evidence>
<dbReference type="Proteomes" id="UP000654075">
    <property type="component" value="Unassembled WGS sequence"/>
</dbReference>
<evidence type="ECO:0000313" key="4">
    <source>
        <dbReference type="EMBL" id="CAE8642357.1"/>
    </source>
</evidence>
<dbReference type="EMBL" id="CAJNNV010033153">
    <property type="protein sequence ID" value="CAE8642357.1"/>
    <property type="molecule type" value="Genomic_DNA"/>
</dbReference>
<dbReference type="SUPFAM" id="SSF117892">
    <property type="entry name" value="Band 7/SPFH domain"/>
    <property type="match status" value="1"/>
</dbReference>
<protein>
    <recommendedName>
        <fullName evidence="3">Band 7 domain-containing protein</fullName>
    </recommendedName>
</protein>
<organism evidence="4 5">
    <name type="scientific">Polarella glacialis</name>
    <name type="common">Dinoflagellate</name>
    <dbReference type="NCBI Taxonomy" id="89957"/>
    <lineage>
        <taxon>Eukaryota</taxon>
        <taxon>Sar</taxon>
        <taxon>Alveolata</taxon>
        <taxon>Dinophyceae</taxon>
        <taxon>Suessiales</taxon>
        <taxon>Suessiaceae</taxon>
        <taxon>Polarella</taxon>
    </lineage>
</organism>
<dbReference type="OrthoDB" id="190994at2759"/>
<evidence type="ECO:0000313" key="5">
    <source>
        <dbReference type="Proteomes" id="UP000654075"/>
    </source>
</evidence>
<sequence length="392" mass="43337">ASNRGQPLGAFRDLPDGMSAAFQDVPEGDSFEMPELSHTSYGGVGCLVVLSAFFAAISVGSVEPLTYGIRYNGFNKYAEVDRVYHNGRYFIGPWNSFVLFPAVAQTIEFSNQPRLVSSGTRKDAHWHREGYAALHTRTKEGLALDLEVSLQYKLKENEVGLLYEEFNTNYQAMFTSTIRDTLIKAAAEYEAYQLWEERKQVGDRMQELVNEVLAVTYAECWGLQLLDISLPAEFDKSIVATQIQSQTIATMQYLQVATKTRAETRVIEAEFARKVKVIRAGARANYTLTTKVARAKAKQTILNAEASVLGQARTRLKLAAADLVEYQHCNVVKQMSNASLYYGFGQGSQVLLTAPAASRGEAGGPSQRRLDGSDAAAETEAVSQRLHSNDEL</sequence>
<comment type="similarity">
    <text evidence="1">Belongs to the prohibitin family.</text>
</comment>
<dbReference type="InterPro" id="IPR000163">
    <property type="entry name" value="Prohibitin"/>
</dbReference>
<evidence type="ECO:0000259" key="3">
    <source>
        <dbReference type="Pfam" id="PF01145"/>
    </source>
</evidence>
<dbReference type="InterPro" id="IPR001107">
    <property type="entry name" value="Band_7"/>
</dbReference>
<dbReference type="Pfam" id="PF01145">
    <property type="entry name" value="Band_7"/>
    <property type="match status" value="1"/>
</dbReference>
<evidence type="ECO:0000256" key="1">
    <source>
        <dbReference type="ARBA" id="ARBA00009658"/>
    </source>
</evidence>
<dbReference type="PANTHER" id="PTHR23222:SF0">
    <property type="entry name" value="PROHIBITIN 1"/>
    <property type="match status" value="1"/>
</dbReference>
<dbReference type="PANTHER" id="PTHR23222">
    <property type="entry name" value="PROHIBITIN"/>
    <property type="match status" value="1"/>
</dbReference>
<accession>A0A813HXA8</accession>
<comment type="caution">
    <text evidence="4">The sequence shown here is derived from an EMBL/GenBank/DDBJ whole genome shotgun (WGS) entry which is preliminary data.</text>
</comment>
<feature type="region of interest" description="Disordered" evidence="2">
    <location>
        <begin position="356"/>
        <end position="392"/>
    </location>
</feature>
<dbReference type="InterPro" id="IPR036013">
    <property type="entry name" value="Band_7/SPFH_dom_sf"/>
</dbReference>
<dbReference type="OMA" id="VEVTNWG"/>
<dbReference type="GO" id="GO:0016020">
    <property type="term" value="C:membrane"/>
    <property type="evidence" value="ECO:0007669"/>
    <property type="project" value="InterPro"/>
</dbReference>
<proteinExistence type="inferred from homology"/>
<gene>
    <name evidence="4" type="ORF">PGLA1383_LOCUS56859</name>
</gene>